<dbReference type="Proteomes" id="UP000230251">
    <property type="component" value="Unassembled WGS sequence"/>
</dbReference>
<dbReference type="Gene3D" id="3.40.50.1820">
    <property type="entry name" value="alpha/beta hydrolase"/>
    <property type="match status" value="1"/>
</dbReference>
<evidence type="ECO:0008006" key="3">
    <source>
        <dbReference type="Google" id="ProtNLM"/>
    </source>
</evidence>
<dbReference type="EMBL" id="PFSI01000028">
    <property type="protein sequence ID" value="PJC24642.1"/>
    <property type="molecule type" value="Genomic_DNA"/>
</dbReference>
<evidence type="ECO:0000313" key="2">
    <source>
        <dbReference type="Proteomes" id="UP000230251"/>
    </source>
</evidence>
<evidence type="ECO:0000313" key="1">
    <source>
        <dbReference type="EMBL" id="PJC24642.1"/>
    </source>
</evidence>
<name>A0A2M8EPI9_9BACT</name>
<sequence>MKIILIHGFEASPESNFFPWLKDELRKKGHDVIVPALPNPAEPDAEEWTKFLVEEVGAIDDETIILGHSIGAAAALRFLEAAEAYSTPKACILVAPPWMIKSEQFRGFFLSELDFDVLMWKASKFVVVHSKDDDKIPADHAKKYADVLQATLVDRDGEGHYMGEKYPILLEIIQKLVDLEIVVDPGEGLPDEYQNIES</sequence>
<reference evidence="2" key="1">
    <citation type="submission" date="2017-09" db="EMBL/GenBank/DDBJ databases">
        <title>Depth-based differentiation of microbial function through sediment-hosted aquifers and enrichment of novel symbionts in the deep terrestrial subsurface.</title>
        <authorList>
            <person name="Probst A.J."/>
            <person name="Ladd B."/>
            <person name="Jarett J.K."/>
            <person name="Geller-Mcgrath D.E."/>
            <person name="Sieber C.M.K."/>
            <person name="Emerson J.B."/>
            <person name="Anantharaman K."/>
            <person name="Thomas B.C."/>
            <person name="Malmstrom R."/>
            <person name="Stieglmeier M."/>
            <person name="Klingl A."/>
            <person name="Woyke T."/>
            <person name="Ryan C.M."/>
            <person name="Banfield J.F."/>
        </authorList>
    </citation>
    <scope>NUCLEOTIDE SEQUENCE [LARGE SCALE GENOMIC DNA]</scope>
</reference>
<accession>A0A2M8EPI9</accession>
<gene>
    <name evidence="1" type="ORF">CO057_01695</name>
</gene>
<proteinExistence type="predicted"/>
<comment type="caution">
    <text evidence="1">The sequence shown here is derived from an EMBL/GenBank/DDBJ whole genome shotgun (WGS) entry which is preliminary data.</text>
</comment>
<protein>
    <recommendedName>
        <fullName evidence="3">Serine hydrolase family protein</fullName>
    </recommendedName>
</protein>
<dbReference type="Pfam" id="PF06821">
    <property type="entry name" value="Ser_hydrolase"/>
    <property type="match status" value="1"/>
</dbReference>
<dbReference type="InterPro" id="IPR010662">
    <property type="entry name" value="RBBP9/YdeN"/>
</dbReference>
<organism evidence="1 2">
    <name type="scientific">Candidatus Uhrbacteria bacterium CG_4_9_14_0_2_um_filter_41_50</name>
    <dbReference type="NCBI Taxonomy" id="1975031"/>
    <lineage>
        <taxon>Bacteria</taxon>
        <taxon>Candidatus Uhriibacteriota</taxon>
    </lineage>
</organism>
<dbReference type="PANTHER" id="PTHR15394:SF3">
    <property type="entry name" value="SERINE HYDROLASE RBBP9"/>
    <property type="match status" value="1"/>
</dbReference>
<dbReference type="PANTHER" id="PTHR15394">
    <property type="entry name" value="SERINE HYDROLASE RBBP9"/>
    <property type="match status" value="1"/>
</dbReference>
<dbReference type="InterPro" id="IPR029058">
    <property type="entry name" value="AB_hydrolase_fold"/>
</dbReference>
<dbReference type="SUPFAM" id="SSF53474">
    <property type="entry name" value="alpha/beta-Hydrolases"/>
    <property type="match status" value="1"/>
</dbReference>
<dbReference type="AlphaFoldDB" id="A0A2M8EPI9"/>
<dbReference type="GO" id="GO:0016787">
    <property type="term" value="F:hydrolase activity"/>
    <property type="evidence" value="ECO:0007669"/>
    <property type="project" value="InterPro"/>
</dbReference>